<dbReference type="EMBL" id="BAABHW010000007">
    <property type="protein sequence ID" value="GAA5080690.1"/>
    <property type="molecule type" value="Genomic_DNA"/>
</dbReference>
<evidence type="ECO:0000313" key="3">
    <source>
        <dbReference type="Proteomes" id="UP001499910"/>
    </source>
</evidence>
<evidence type="ECO:0000313" key="2">
    <source>
        <dbReference type="EMBL" id="GAA5080690.1"/>
    </source>
</evidence>
<sequence length="81" mass="8480">MKTAPILGIAVAAIVAIGAAVYLVDIDQTEEAALPEISVEGGNMPEFEAETGDIEVGETEVTVPTLEIEPPEEDTDLAQNQ</sequence>
<keyword evidence="1" id="KW-0472">Membrane</keyword>
<keyword evidence="1" id="KW-1133">Transmembrane helix</keyword>
<dbReference type="Proteomes" id="UP001499910">
    <property type="component" value="Unassembled WGS sequence"/>
</dbReference>
<accession>A0ABP9LQJ9</accession>
<keyword evidence="3" id="KW-1185">Reference proteome</keyword>
<evidence type="ECO:0000256" key="1">
    <source>
        <dbReference type="SAM" id="Phobius"/>
    </source>
</evidence>
<feature type="transmembrane region" description="Helical" evidence="1">
    <location>
        <begin position="6"/>
        <end position="24"/>
    </location>
</feature>
<keyword evidence="1" id="KW-0812">Transmembrane</keyword>
<reference evidence="3" key="1">
    <citation type="journal article" date="2019" name="Int. J. Syst. Evol. Microbiol.">
        <title>The Global Catalogue of Microorganisms (GCM) 10K type strain sequencing project: providing services to taxonomists for standard genome sequencing and annotation.</title>
        <authorList>
            <consortium name="The Broad Institute Genomics Platform"/>
            <consortium name="The Broad Institute Genome Sequencing Center for Infectious Disease"/>
            <person name="Wu L."/>
            <person name="Ma J."/>
        </authorList>
    </citation>
    <scope>NUCLEOTIDE SEQUENCE [LARGE SCALE GENOMIC DNA]</scope>
    <source>
        <strain evidence="3">JCM 18015</strain>
    </source>
</reference>
<proteinExistence type="predicted"/>
<comment type="caution">
    <text evidence="2">The sequence shown here is derived from an EMBL/GenBank/DDBJ whole genome shotgun (WGS) entry which is preliminary data.</text>
</comment>
<organism evidence="2 3">
    <name type="scientific">[Roseibacterium] beibuensis</name>
    <dbReference type="NCBI Taxonomy" id="1193142"/>
    <lineage>
        <taxon>Bacteria</taxon>
        <taxon>Pseudomonadati</taxon>
        <taxon>Pseudomonadota</taxon>
        <taxon>Alphaproteobacteria</taxon>
        <taxon>Rhodobacterales</taxon>
        <taxon>Roseobacteraceae</taxon>
        <taxon>Roseicyclus</taxon>
    </lineage>
</organism>
<name>A0ABP9LQJ9_9RHOB</name>
<gene>
    <name evidence="2" type="ORF">GCM10023209_34520</name>
</gene>
<protein>
    <submittedName>
        <fullName evidence="2">Uncharacterized protein</fullName>
    </submittedName>
</protein>
<dbReference type="RefSeq" id="WP_259554235.1">
    <property type="nucleotide sequence ID" value="NZ_BAABHW010000007.1"/>
</dbReference>